<protein>
    <submittedName>
        <fullName evidence="3">Fungal protein</fullName>
    </submittedName>
</protein>
<dbReference type="InterPro" id="IPR038967">
    <property type="entry name" value="Dsc4-like"/>
</dbReference>
<feature type="transmembrane region" description="Helical" evidence="1">
    <location>
        <begin position="64"/>
        <end position="82"/>
    </location>
</feature>
<keyword evidence="1" id="KW-1133">Transmembrane helix</keyword>
<feature type="domain" description="DUF1746" evidence="2">
    <location>
        <begin position="19"/>
        <end position="129"/>
    </location>
</feature>
<dbReference type="OMA" id="FFRCLDM"/>
<evidence type="ECO:0000256" key="1">
    <source>
        <dbReference type="SAM" id="Phobius"/>
    </source>
</evidence>
<feature type="transmembrane region" description="Helical" evidence="1">
    <location>
        <begin position="114"/>
        <end position="134"/>
    </location>
</feature>
<dbReference type="InterPro" id="IPR013715">
    <property type="entry name" value="DUF1746"/>
</dbReference>
<dbReference type="GO" id="GO:0005783">
    <property type="term" value="C:endoplasmic reticulum"/>
    <property type="evidence" value="ECO:0007669"/>
    <property type="project" value="TreeGrafter"/>
</dbReference>
<evidence type="ECO:0000259" key="2">
    <source>
        <dbReference type="Pfam" id="PF08508"/>
    </source>
</evidence>
<dbReference type="OrthoDB" id="5428737at2759"/>
<dbReference type="GO" id="GO:0044695">
    <property type="term" value="C:Dsc E3 ubiquitin ligase complex"/>
    <property type="evidence" value="ECO:0007669"/>
    <property type="project" value="EnsemblFungi"/>
</dbReference>
<dbReference type="PANTHER" id="PTHR39405:SF1">
    <property type="entry name" value="DSC E3 UBIQUITIN LIGASE COMPLEX SUBUNIT 4"/>
    <property type="match status" value="1"/>
</dbReference>
<keyword evidence="1" id="KW-0472">Membrane</keyword>
<dbReference type="Proteomes" id="UP000015464">
    <property type="component" value="Unassembled WGS sequence"/>
</dbReference>
<dbReference type="eggNOG" id="ENOG502RM8D">
    <property type="taxonomic scope" value="Eukaryota"/>
</dbReference>
<dbReference type="PANTHER" id="PTHR39405">
    <property type="entry name" value="DSC E3 UBIQUITIN LIGASE COMPLEX SUBUNIT 4"/>
    <property type="match status" value="1"/>
</dbReference>
<gene>
    <name evidence="3" type="ORF">SPOG_03702</name>
</gene>
<dbReference type="GO" id="GO:0032933">
    <property type="term" value="P:SREBP signaling pathway"/>
    <property type="evidence" value="ECO:0007669"/>
    <property type="project" value="EnsemblFungi"/>
</dbReference>
<dbReference type="HOGENOM" id="CLU_990982_0_0_1"/>
<dbReference type="EMBL" id="KE546988">
    <property type="protein sequence ID" value="EPY53161.1"/>
    <property type="molecule type" value="Genomic_DNA"/>
</dbReference>
<dbReference type="RefSeq" id="XP_013021420.1">
    <property type="nucleotide sequence ID" value="XM_013165966.1"/>
</dbReference>
<evidence type="ECO:0000313" key="4">
    <source>
        <dbReference type="Proteomes" id="UP000015464"/>
    </source>
</evidence>
<feature type="transmembrane region" description="Helical" evidence="1">
    <location>
        <begin position="12"/>
        <end position="29"/>
    </location>
</feature>
<dbReference type="STRING" id="653667.S9XHK5"/>
<reference evidence="3 4" key="1">
    <citation type="journal article" date="2011" name="Science">
        <title>Comparative functional genomics of the fission yeasts.</title>
        <authorList>
            <person name="Rhind N."/>
            <person name="Chen Z."/>
            <person name="Yassour M."/>
            <person name="Thompson D.A."/>
            <person name="Haas B.J."/>
            <person name="Habib N."/>
            <person name="Wapinski I."/>
            <person name="Roy S."/>
            <person name="Lin M.F."/>
            <person name="Heiman D.I."/>
            <person name="Young S.K."/>
            <person name="Furuya K."/>
            <person name="Guo Y."/>
            <person name="Pidoux A."/>
            <person name="Chen H.M."/>
            <person name="Robbertse B."/>
            <person name="Goldberg J.M."/>
            <person name="Aoki K."/>
            <person name="Bayne E.H."/>
            <person name="Berlin A.M."/>
            <person name="Desjardins C.A."/>
            <person name="Dobbs E."/>
            <person name="Dukaj L."/>
            <person name="Fan L."/>
            <person name="FitzGerald M.G."/>
            <person name="French C."/>
            <person name="Gujja S."/>
            <person name="Hansen K."/>
            <person name="Keifenheim D."/>
            <person name="Levin J.Z."/>
            <person name="Mosher R.A."/>
            <person name="Mueller C.A."/>
            <person name="Pfiffner J."/>
            <person name="Priest M."/>
            <person name="Russ C."/>
            <person name="Smialowska A."/>
            <person name="Swoboda P."/>
            <person name="Sykes S.M."/>
            <person name="Vaughn M."/>
            <person name="Vengrova S."/>
            <person name="Yoder R."/>
            <person name="Zeng Q."/>
            <person name="Allshire R."/>
            <person name="Baulcombe D."/>
            <person name="Birren B.W."/>
            <person name="Brown W."/>
            <person name="Ekwall K."/>
            <person name="Kellis M."/>
            <person name="Leatherwood J."/>
            <person name="Levin H."/>
            <person name="Margalit H."/>
            <person name="Martienssen R."/>
            <person name="Nieduszynski C.A."/>
            <person name="Spatafora J.W."/>
            <person name="Friedman N."/>
            <person name="Dalgaard J.Z."/>
            <person name="Baumann P."/>
            <person name="Niki H."/>
            <person name="Regev A."/>
            <person name="Nusbaum C."/>
        </authorList>
    </citation>
    <scope>NUCLEOTIDE SEQUENCE [LARGE SCALE GENOMIC DNA]</scope>
    <source>
        <strain evidence="4">OY26 / ATCC MYA-4695 / CBS 11777 / NBRC 106824 / NRRL Y48691</strain>
    </source>
</reference>
<keyword evidence="1" id="KW-0812">Transmembrane</keyword>
<dbReference type="Pfam" id="PF08508">
    <property type="entry name" value="DUF1746"/>
    <property type="match status" value="1"/>
</dbReference>
<proteinExistence type="predicted"/>
<organism evidence="3 4">
    <name type="scientific">Schizosaccharomyces cryophilus (strain OY26 / ATCC MYA-4695 / CBS 11777 / NBRC 106824 / NRRL Y48691)</name>
    <name type="common">Fission yeast</name>
    <dbReference type="NCBI Taxonomy" id="653667"/>
    <lineage>
        <taxon>Eukaryota</taxon>
        <taxon>Fungi</taxon>
        <taxon>Dikarya</taxon>
        <taxon>Ascomycota</taxon>
        <taxon>Taphrinomycotina</taxon>
        <taxon>Schizosaccharomycetes</taxon>
        <taxon>Schizosaccharomycetales</taxon>
        <taxon>Schizosaccharomycetaceae</taxon>
        <taxon>Schizosaccharomyces</taxon>
    </lineage>
</organism>
<name>S9XHK5_SCHCR</name>
<dbReference type="GeneID" id="25038019"/>
<keyword evidence="4" id="KW-1185">Reference proteome</keyword>
<accession>S9XHK5</accession>
<dbReference type="AlphaFoldDB" id="S9XHK5"/>
<sequence>MDTVVLDHRGEFVAFFRCLDMLCYAIMIQQYYQDPVILLLLFKIFVQLSYLTPKPFLQFSTFPLFYPLLVSFVISAISRLVFGLPSPSESLNGYLYGGSIINFIGEKAVSSCSVIILSDFFLFVIQIFMALVLISSNQKALRIALNQNSDRTRRPGLRQALSEQTENDHDRQQFPDNEQRQTLLRTQSDVERIRLFTRLSQSIHSLQNGTSVYPFTNLTALERPNAELHSSIPVIEIKLSDWKRLFWKMDPLSEHSSLNTTLENHSTHSESRTY</sequence>
<evidence type="ECO:0000313" key="3">
    <source>
        <dbReference type="EMBL" id="EPY53161.1"/>
    </source>
</evidence>
<feature type="transmembrane region" description="Helical" evidence="1">
    <location>
        <begin position="35"/>
        <end position="52"/>
    </location>
</feature>